<gene>
    <name evidence="1" type="ORF">SAMN05443634_111111</name>
</gene>
<evidence type="ECO:0000313" key="2">
    <source>
        <dbReference type="Proteomes" id="UP000184120"/>
    </source>
</evidence>
<proteinExistence type="predicted"/>
<dbReference type="Proteomes" id="UP000184120">
    <property type="component" value="Unassembled WGS sequence"/>
</dbReference>
<reference evidence="2" key="1">
    <citation type="submission" date="2016-11" db="EMBL/GenBank/DDBJ databases">
        <authorList>
            <person name="Varghese N."/>
            <person name="Submissions S."/>
        </authorList>
    </citation>
    <scope>NUCLEOTIDE SEQUENCE [LARGE SCALE GENOMIC DNA]</scope>
    <source>
        <strain evidence="2">DSM 27989</strain>
    </source>
</reference>
<sequence>MRRIFFEKDSHKDYLFLLIDDESELDQVYKVDNFTDEMGREYVYNLMGERKNLTEEKLNEHVIPLTNGNYKDFHKDDEVKTPQACIESIIDYYNFDRKLEIFIYVRSKVNP</sequence>
<name>A0A1M7BRD3_9FLAO</name>
<dbReference type="EMBL" id="FRBH01000011">
    <property type="protein sequence ID" value="SHL57595.1"/>
    <property type="molecule type" value="Genomic_DNA"/>
</dbReference>
<organism evidence="1 2">
    <name type="scientific">Chishuiella changwenlii</name>
    <dbReference type="NCBI Taxonomy" id="1434701"/>
    <lineage>
        <taxon>Bacteria</taxon>
        <taxon>Pseudomonadati</taxon>
        <taxon>Bacteroidota</taxon>
        <taxon>Flavobacteriia</taxon>
        <taxon>Flavobacteriales</taxon>
        <taxon>Weeksellaceae</taxon>
        <taxon>Chishuiella</taxon>
    </lineage>
</organism>
<dbReference type="OrthoDB" id="1445497at2"/>
<accession>A0A1M7BRD3</accession>
<evidence type="ECO:0000313" key="1">
    <source>
        <dbReference type="EMBL" id="SHL57595.1"/>
    </source>
</evidence>
<protein>
    <submittedName>
        <fullName evidence="1">Uncharacterized protein</fullName>
    </submittedName>
</protein>
<dbReference type="AlphaFoldDB" id="A0A1M7BRD3"/>
<dbReference type="RefSeq" id="WP_143147337.1">
    <property type="nucleotide sequence ID" value="NZ_BMFL01000013.1"/>
</dbReference>